<dbReference type="InterPro" id="IPR015813">
    <property type="entry name" value="Pyrv/PenolPyrv_kinase-like_dom"/>
</dbReference>
<evidence type="ECO:0000259" key="5">
    <source>
        <dbReference type="Pfam" id="PF03328"/>
    </source>
</evidence>
<keyword evidence="3 6" id="KW-0456">Lyase</keyword>
<name>A0ABW7LG20_9RHOB</name>
<dbReference type="Pfam" id="PF03328">
    <property type="entry name" value="HpcH_HpaI"/>
    <property type="match status" value="1"/>
</dbReference>
<comment type="caution">
    <text evidence="6">The sequence shown here is derived from an EMBL/GenBank/DDBJ whole genome shotgun (WGS) entry which is preliminary data.</text>
</comment>
<dbReference type="PANTHER" id="PTHR30502">
    <property type="entry name" value="2-KETO-3-DEOXY-L-RHAMNONATE ALDOLASE"/>
    <property type="match status" value="1"/>
</dbReference>
<gene>
    <name evidence="6" type="ORF">ACHFJ0_02925</name>
</gene>
<dbReference type="InterPro" id="IPR050251">
    <property type="entry name" value="HpcH-HpaI_aldolase"/>
</dbReference>
<feature type="region of interest" description="Disordered" evidence="4">
    <location>
        <begin position="1"/>
        <end position="25"/>
    </location>
</feature>
<proteinExistence type="inferred from homology"/>
<dbReference type="RefSeq" id="WP_395131760.1">
    <property type="nucleotide sequence ID" value="NZ_JBIMPR010000002.1"/>
</dbReference>
<evidence type="ECO:0000256" key="4">
    <source>
        <dbReference type="SAM" id="MobiDB-lite"/>
    </source>
</evidence>
<dbReference type="Proteomes" id="UP001609376">
    <property type="component" value="Unassembled WGS sequence"/>
</dbReference>
<evidence type="ECO:0000313" key="7">
    <source>
        <dbReference type="Proteomes" id="UP001609376"/>
    </source>
</evidence>
<dbReference type="InterPro" id="IPR005000">
    <property type="entry name" value="Aldolase/citrate-lyase_domain"/>
</dbReference>
<reference evidence="6 7" key="1">
    <citation type="submission" date="2024-10" db="EMBL/GenBank/DDBJ databases">
        <title>Paracoccus drimophilus sp. nov., a novel bacterium from corn roots in Hunan.</title>
        <authorList>
            <person name="Li X."/>
        </authorList>
    </citation>
    <scope>NUCLEOTIDE SEQUENCE [LARGE SCALE GENOMIC DNA]</scope>
    <source>
        <strain evidence="6 7">NGMCC 1.201697</strain>
    </source>
</reference>
<dbReference type="SUPFAM" id="SSF51621">
    <property type="entry name" value="Phosphoenolpyruvate/pyruvate domain"/>
    <property type="match status" value="1"/>
</dbReference>
<evidence type="ECO:0000256" key="2">
    <source>
        <dbReference type="ARBA" id="ARBA00022723"/>
    </source>
</evidence>
<dbReference type="Gene3D" id="3.20.20.60">
    <property type="entry name" value="Phosphoenolpyruvate-binding domains"/>
    <property type="match status" value="1"/>
</dbReference>
<evidence type="ECO:0000256" key="3">
    <source>
        <dbReference type="ARBA" id="ARBA00023239"/>
    </source>
</evidence>
<dbReference type="InterPro" id="IPR040442">
    <property type="entry name" value="Pyrv_kinase-like_dom_sf"/>
</dbReference>
<sequence length="290" mass="31452">MRKRTPQGRVQQARAPGSRHIYRSEGKNMNPLKQRILAGEQIAAAWVQLGSPDIAEIMVHHGWKVLVIDGEHGRGGIEEWVAIARAVEAAGGEVVLRVPDGSDTILKQVLDRGFRSLIVPFVNTAAQARSIAAAARYPGLGNRGYCAPIIRASGWGTREGYARQEASDELLLILQCEHIEAVENLAEIASVPGVDMVFIGPNDLAGSIDHLERLLEPAPQMLIKRIEAIAAEAGKPLATIIGAGRNWSDLWALGYRFVVGPNDVSLVIEGARRTASERDRLPQPSQVTGY</sequence>
<evidence type="ECO:0000313" key="6">
    <source>
        <dbReference type="EMBL" id="MFH5773175.1"/>
    </source>
</evidence>
<feature type="domain" description="HpcH/HpaI aldolase/citrate lyase" evidence="5">
    <location>
        <begin position="45"/>
        <end position="266"/>
    </location>
</feature>
<accession>A0ABW7LG20</accession>
<comment type="similarity">
    <text evidence="1">Belongs to the HpcH/HpaI aldolase family.</text>
</comment>
<dbReference type="GO" id="GO:0016829">
    <property type="term" value="F:lyase activity"/>
    <property type="evidence" value="ECO:0007669"/>
    <property type="project" value="UniProtKB-KW"/>
</dbReference>
<dbReference type="EMBL" id="JBIMPR010000002">
    <property type="protein sequence ID" value="MFH5773175.1"/>
    <property type="molecule type" value="Genomic_DNA"/>
</dbReference>
<evidence type="ECO:0000256" key="1">
    <source>
        <dbReference type="ARBA" id="ARBA00005568"/>
    </source>
</evidence>
<dbReference type="PANTHER" id="PTHR30502:SF0">
    <property type="entry name" value="PHOSPHOENOLPYRUVATE CARBOXYLASE FAMILY PROTEIN"/>
    <property type="match status" value="1"/>
</dbReference>
<organism evidence="6 7">
    <name type="scientific">Paracoccus broussonetiae subsp. drimophilus</name>
    <dbReference type="NCBI Taxonomy" id="3373869"/>
    <lineage>
        <taxon>Bacteria</taxon>
        <taxon>Pseudomonadati</taxon>
        <taxon>Pseudomonadota</taxon>
        <taxon>Alphaproteobacteria</taxon>
        <taxon>Rhodobacterales</taxon>
        <taxon>Paracoccaceae</taxon>
        <taxon>Paracoccus</taxon>
        <taxon>Paracoccus broussonetiae</taxon>
    </lineage>
</organism>
<keyword evidence="2" id="KW-0479">Metal-binding</keyword>
<protein>
    <submittedName>
        <fullName evidence="6">HpcH/HpaI aldolase/citrate lyase family protein</fullName>
    </submittedName>
</protein>
<keyword evidence="7" id="KW-1185">Reference proteome</keyword>